<evidence type="ECO:0000313" key="3">
    <source>
        <dbReference type="Proteomes" id="UP001399917"/>
    </source>
</evidence>
<organism evidence="2 3">
    <name type="scientific">Celeribacter arenosi</name>
    <dbReference type="NCBI Taxonomy" id="792649"/>
    <lineage>
        <taxon>Bacteria</taxon>
        <taxon>Pseudomonadati</taxon>
        <taxon>Pseudomonadota</taxon>
        <taxon>Alphaproteobacteria</taxon>
        <taxon>Rhodobacterales</taxon>
        <taxon>Roseobacteraceae</taxon>
        <taxon>Celeribacter</taxon>
    </lineage>
</organism>
<feature type="chain" id="PRO_5045078684" evidence="1">
    <location>
        <begin position="18"/>
        <end position="117"/>
    </location>
</feature>
<evidence type="ECO:0000313" key="2">
    <source>
        <dbReference type="EMBL" id="GAA3866701.1"/>
    </source>
</evidence>
<reference evidence="3" key="1">
    <citation type="journal article" date="2019" name="Int. J. Syst. Evol. Microbiol.">
        <title>The Global Catalogue of Microorganisms (GCM) 10K type strain sequencing project: providing services to taxonomists for standard genome sequencing and annotation.</title>
        <authorList>
            <consortium name="The Broad Institute Genomics Platform"/>
            <consortium name="The Broad Institute Genome Sequencing Center for Infectious Disease"/>
            <person name="Wu L."/>
            <person name="Ma J."/>
        </authorList>
    </citation>
    <scope>NUCLEOTIDE SEQUENCE [LARGE SCALE GENOMIC DNA]</scope>
    <source>
        <strain evidence="3">JCM 17190</strain>
    </source>
</reference>
<accession>A0ABP7K5V0</accession>
<gene>
    <name evidence="2" type="ORF">GCM10022404_16060</name>
</gene>
<dbReference type="EMBL" id="BAABDF010000007">
    <property type="protein sequence ID" value="GAA3866701.1"/>
    <property type="molecule type" value="Genomic_DNA"/>
</dbReference>
<evidence type="ECO:0000256" key="1">
    <source>
        <dbReference type="SAM" id="SignalP"/>
    </source>
</evidence>
<comment type="caution">
    <text evidence="2">The sequence shown here is derived from an EMBL/GenBank/DDBJ whole genome shotgun (WGS) entry which is preliminary data.</text>
</comment>
<proteinExistence type="predicted"/>
<keyword evidence="3" id="KW-1185">Reference proteome</keyword>
<dbReference type="Proteomes" id="UP001399917">
    <property type="component" value="Unassembled WGS sequence"/>
</dbReference>
<name>A0ABP7K5V0_9RHOB</name>
<protein>
    <submittedName>
        <fullName evidence="2">Uncharacterized protein</fullName>
    </submittedName>
</protein>
<keyword evidence="1" id="KW-0732">Signal</keyword>
<feature type="signal peptide" evidence="1">
    <location>
        <begin position="1"/>
        <end position="17"/>
    </location>
</feature>
<sequence length="117" mass="12881">MRWLAILISVIGAAAMADPPEIRAVDATMSEGTWRFDVTLLHPDSGWDHYADAWEVRTPDGTLIGTRTLAHPHVNEQPFTRSLGALKIPAGLDEVIIRAQCSVDGWSAHETRVPLKN</sequence>
<dbReference type="RefSeq" id="WP_344846161.1">
    <property type="nucleotide sequence ID" value="NZ_BAABDF010000007.1"/>
</dbReference>